<dbReference type="PANTHER" id="PTHR43386">
    <property type="entry name" value="OLIGOPEPTIDE TRANSPORT SYSTEM PERMEASE PROTEIN APPC"/>
    <property type="match status" value="1"/>
</dbReference>
<dbReference type="InterPro" id="IPR050366">
    <property type="entry name" value="BP-dependent_transpt_permease"/>
</dbReference>
<comment type="subcellular location">
    <subcellularLocation>
        <location evidence="1 7">Cell membrane</location>
        <topology evidence="1 7">Multi-pass membrane protein</topology>
    </subcellularLocation>
</comment>
<dbReference type="PROSITE" id="PS50928">
    <property type="entry name" value="ABC_TM1"/>
    <property type="match status" value="1"/>
</dbReference>
<sequence length="297" mass="31274">MTDQVLTADIAVEGAQARGVWATVRRRVLFWLPLGVLTIMMLIAVAPEPFAGLFGNPDPRVCDLSRSVRPPTAGHPFGFDVQGCDVYANVIHGARASMIVGLVCTAIALGIALVVGTLAGYLGGLLDSILARLTDIFLGFPFLLGAIVVLNTLGSRSVITVALVLALFAWPTLARLVRTSVRGIRGAEYVQAATAMGLPTRRILGQYVLPNAIGPVLAVATLTVGGVIVAESTLTFLGLGLRAPSISWGLQLASAQAVFQRAPHMLIYPSIFLAVTVLSLMTIGDVLRDAINPRARS</sequence>
<feature type="transmembrane region" description="Helical" evidence="7">
    <location>
        <begin position="28"/>
        <end position="46"/>
    </location>
</feature>
<feature type="domain" description="ABC transmembrane type-1" evidence="8">
    <location>
        <begin position="94"/>
        <end position="284"/>
    </location>
</feature>
<keyword evidence="6 7" id="KW-0472">Membrane</keyword>
<evidence type="ECO:0000313" key="10">
    <source>
        <dbReference type="Proteomes" id="UP000569914"/>
    </source>
</evidence>
<dbReference type="EMBL" id="JACCBU010000001">
    <property type="protein sequence ID" value="NYE74198.1"/>
    <property type="molecule type" value="Genomic_DNA"/>
</dbReference>
<feature type="transmembrane region" description="Helical" evidence="7">
    <location>
        <begin position="129"/>
        <end position="151"/>
    </location>
</feature>
<dbReference type="RefSeq" id="WP_218871602.1">
    <property type="nucleotide sequence ID" value="NZ_JACCBU010000001.1"/>
</dbReference>
<dbReference type="PANTHER" id="PTHR43386:SF6">
    <property type="entry name" value="ABC TRANSPORTER PERMEASE PROTEIN"/>
    <property type="match status" value="1"/>
</dbReference>
<proteinExistence type="inferred from homology"/>
<evidence type="ECO:0000256" key="2">
    <source>
        <dbReference type="ARBA" id="ARBA00022448"/>
    </source>
</evidence>
<name>A0A7Y9ICQ1_9ACTN</name>
<protein>
    <submittedName>
        <fullName evidence="9">ABC-type dipeptide/oligopeptide/nickel transport system permease subunit</fullName>
    </submittedName>
</protein>
<keyword evidence="5 7" id="KW-1133">Transmembrane helix</keyword>
<dbReference type="SUPFAM" id="SSF161098">
    <property type="entry name" value="MetI-like"/>
    <property type="match status" value="1"/>
</dbReference>
<evidence type="ECO:0000256" key="6">
    <source>
        <dbReference type="ARBA" id="ARBA00023136"/>
    </source>
</evidence>
<keyword evidence="4 7" id="KW-0812">Transmembrane</keyword>
<dbReference type="GO" id="GO:0055085">
    <property type="term" value="P:transmembrane transport"/>
    <property type="evidence" value="ECO:0007669"/>
    <property type="project" value="InterPro"/>
</dbReference>
<dbReference type="InterPro" id="IPR035906">
    <property type="entry name" value="MetI-like_sf"/>
</dbReference>
<dbReference type="AlphaFoldDB" id="A0A7Y9ICQ1"/>
<organism evidence="9 10">
    <name type="scientific">Microlunatus parietis</name>
    <dbReference type="NCBI Taxonomy" id="682979"/>
    <lineage>
        <taxon>Bacteria</taxon>
        <taxon>Bacillati</taxon>
        <taxon>Actinomycetota</taxon>
        <taxon>Actinomycetes</taxon>
        <taxon>Propionibacteriales</taxon>
        <taxon>Propionibacteriaceae</taxon>
        <taxon>Microlunatus</taxon>
    </lineage>
</organism>
<feature type="transmembrane region" description="Helical" evidence="7">
    <location>
        <begin position="266"/>
        <end position="287"/>
    </location>
</feature>
<dbReference type="Gene3D" id="1.10.3720.10">
    <property type="entry name" value="MetI-like"/>
    <property type="match status" value="1"/>
</dbReference>
<evidence type="ECO:0000256" key="3">
    <source>
        <dbReference type="ARBA" id="ARBA00022475"/>
    </source>
</evidence>
<dbReference type="InterPro" id="IPR000515">
    <property type="entry name" value="MetI-like"/>
</dbReference>
<evidence type="ECO:0000313" key="9">
    <source>
        <dbReference type="EMBL" id="NYE74198.1"/>
    </source>
</evidence>
<evidence type="ECO:0000256" key="7">
    <source>
        <dbReference type="RuleBase" id="RU363032"/>
    </source>
</evidence>
<keyword evidence="3" id="KW-1003">Cell membrane</keyword>
<dbReference type="GO" id="GO:0005886">
    <property type="term" value="C:plasma membrane"/>
    <property type="evidence" value="ECO:0007669"/>
    <property type="project" value="UniProtKB-SubCell"/>
</dbReference>
<feature type="transmembrane region" description="Helical" evidence="7">
    <location>
        <begin position="208"/>
        <end position="230"/>
    </location>
</feature>
<dbReference type="CDD" id="cd06261">
    <property type="entry name" value="TM_PBP2"/>
    <property type="match status" value="1"/>
</dbReference>
<dbReference type="Pfam" id="PF00528">
    <property type="entry name" value="BPD_transp_1"/>
    <property type="match status" value="1"/>
</dbReference>
<feature type="transmembrane region" description="Helical" evidence="7">
    <location>
        <begin position="99"/>
        <end position="122"/>
    </location>
</feature>
<dbReference type="Proteomes" id="UP000569914">
    <property type="component" value="Unassembled WGS sequence"/>
</dbReference>
<comment type="caution">
    <text evidence="9">The sequence shown here is derived from an EMBL/GenBank/DDBJ whole genome shotgun (WGS) entry which is preliminary data.</text>
</comment>
<reference evidence="9 10" key="1">
    <citation type="submission" date="2020-07" db="EMBL/GenBank/DDBJ databases">
        <title>Sequencing the genomes of 1000 actinobacteria strains.</title>
        <authorList>
            <person name="Klenk H.-P."/>
        </authorList>
    </citation>
    <scope>NUCLEOTIDE SEQUENCE [LARGE SCALE GENOMIC DNA]</scope>
    <source>
        <strain evidence="9 10">DSM 22083</strain>
    </source>
</reference>
<gene>
    <name evidence="9" type="ORF">BKA15_005527</name>
</gene>
<evidence type="ECO:0000256" key="5">
    <source>
        <dbReference type="ARBA" id="ARBA00022989"/>
    </source>
</evidence>
<keyword evidence="10" id="KW-1185">Reference proteome</keyword>
<feature type="transmembrane region" description="Helical" evidence="7">
    <location>
        <begin position="157"/>
        <end position="177"/>
    </location>
</feature>
<comment type="similarity">
    <text evidence="7">Belongs to the binding-protein-dependent transport system permease family.</text>
</comment>
<evidence type="ECO:0000256" key="4">
    <source>
        <dbReference type="ARBA" id="ARBA00022692"/>
    </source>
</evidence>
<accession>A0A7Y9ICQ1</accession>
<evidence type="ECO:0000259" key="8">
    <source>
        <dbReference type="PROSITE" id="PS50928"/>
    </source>
</evidence>
<evidence type="ECO:0000256" key="1">
    <source>
        <dbReference type="ARBA" id="ARBA00004651"/>
    </source>
</evidence>
<keyword evidence="2 7" id="KW-0813">Transport</keyword>